<gene>
    <name evidence="2" type="ORF">BA92_07630</name>
    <name evidence="1" type="ORF">IE90_13230</name>
</gene>
<sequence length="186" mass="21503">MKLSLFLFFILVLISVSHGQTIAIKTNALYWGTATPNFSIELGLGKQTSLNIDGGYNPFTFRHNEKWKHVLIRSEFRYWTCERFYGHFFGLHVGLVEFNISKKRIPFVNTLSYRRYEGRGFTVGLSYGYVWVIGNRWNIEATAGIGFLHTDYSLYKCNRCSQKQGDFSGNRIIPTKLGLSIVYMLK</sequence>
<accession>A0A0C3R5F9</accession>
<reference evidence="2 4" key="1">
    <citation type="submission" date="2014-07" db="EMBL/GenBank/DDBJ databases">
        <title>Porphyromonadaceae bacterium OUH 308042 = ATCC BAA-2681 = DSM 28342 draft genome.</title>
        <authorList>
            <person name="Sydenham T.V."/>
            <person name="Hasman H."/>
            <person name="Justensen U.S."/>
        </authorList>
    </citation>
    <scope>NUCLEOTIDE SEQUENCE [LARGE SCALE GENOMIC DNA]</scope>
    <source>
        <strain evidence="2 4">OUH 308042</strain>
    </source>
</reference>
<dbReference type="AlphaFoldDB" id="A0A0C3R5F9"/>
<evidence type="ECO:0000313" key="4">
    <source>
        <dbReference type="Proteomes" id="UP000031980"/>
    </source>
</evidence>
<evidence type="ECO:0000313" key="2">
    <source>
        <dbReference type="EMBL" id="KIO44880.1"/>
    </source>
</evidence>
<reference evidence="1 3" key="2">
    <citation type="submission" date="2014-07" db="EMBL/GenBank/DDBJ databases">
        <title>Porphyromonadaceae bacterium OUH 334697 = ATCC BAA-2682 = DSM 28341 draft genome.</title>
        <authorList>
            <person name="Sydenham T.V."/>
            <person name="Hasman H."/>
            <person name="Justesen U.S."/>
        </authorList>
    </citation>
    <scope>NUCLEOTIDE SEQUENCE [LARGE SCALE GENOMIC DNA]</scope>
    <source>
        <strain evidence="1 3">OUH 334697</strain>
    </source>
</reference>
<proteinExistence type="predicted"/>
<evidence type="ECO:0000313" key="3">
    <source>
        <dbReference type="Proteomes" id="UP000031937"/>
    </source>
</evidence>
<dbReference type="RefSeq" id="WP_041504280.1">
    <property type="nucleotide sequence ID" value="NZ_JPIT01000032.1"/>
</dbReference>
<dbReference type="EMBL" id="JPIT01000032">
    <property type="protein sequence ID" value="KIO43165.1"/>
    <property type="molecule type" value="Genomic_DNA"/>
</dbReference>
<dbReference type="InterPro" id="IPR021958">
    <property type="entry name" value="DUF3575"/>
</dbReference>
<dbReference type="Proteomes" id="UP000031937">
    <property type="component" value="Unassembled WGS sequence"/>
</dbReference>
<name>A0A0C3R5F9_9PORP</name>
<keyword evidence="4" id="KW-1185">Reference proteome</keyword>
<dbReference type="OrthoDB" id="1060107at2"/>
<dbReference type="Pfam" id="PF12099">
    <property type="entry name" value="DUF3575"/>
    <property type="match status" value="1"/>
</dbReference>
<evidence type="ECO:0000313" key="1">
    <source>
        <dbReference type="EMBL" id="KIO43165.1"/>
    </source>
</evidence>
<organism evidence="2 4">
    <name type="scientific">Sanguibacteroides justesenii</name>
    <dbReference type="NCBI Taxonomy" id="1547597"/>
    <lineage>
        <taxon>Bacteria</taxon>
        <taxon>Pseudomonadati</taxon>
        <taxon>Bacteroidota</taxon>
        <taxon>Bacteroidia</taxon>
        <taxon>Bacteroidales</taxon>
        <taxon>Porphyromonadaceae</taxon>
        <taxon>Sanguibacteroides</taxon>
    </lineage>
</organism>
<comment type="caution">
    <text evidence="2">The sequence shown here is derived from an EMBL/GenBank/DDBJ whole genome shotgun (WGS) entry which is preliminary data.</text>
</comment>
<protein>
    <submittedName>
        <fullName evidence="2">Uncharacterized protein</fullName>
    </submittedName>
</protein>
<dbReference type="EMBL" id="JPIU01000038">
    <property type="protein sequence ID" value="KIO44880.1"/>
    <property type="molecule type" value="Genomic_DNA"/>
</dbReference>
<dbReference type="SUPFAM" id="SSF103515">
    <property type="entry name" value="Autotransporter"/>
    <property type="match status" value="1"/>
</dbReference>
<dbReference type="Proteomes" id="UP000031980">
    <property type="component" value="Unassembled WGS sequence"/>
</dbReference>
<dbReference type="InterPro" id="IPR036709">
    <property type="entry name" value="Autotransporte_beta_dom_sf"/>
</dbReference>